<name>A0A1Q8CWC1_9PSEU</name>
<keyword evidence="4" id="KW-1185">Reference proteome</keyword>
<dbReference type="GO" id="GO:0004016">
    <property type="term" value="F:adenylate cyclase activity"/>
    <property type="evidence" value="ECO:0007669"/>
    <property type="project" value="UniProtKB-ARBA"/>
</dbReference>
<dbReference type="InterPro" id="IPR001054">
    <property type="entry name" value="A/G_cyclase"/>
</dbReference>
<reference evidence="3 4" key="1">
    <citation type="submission" date="2016-12" db="EMBL/GenBank/DDBJ databases">
        <title>The draft genome sequence of Actinophytocola sp. 11-183.</title>
        <authorList>
            <person name="Wang W."/>
            <person name="Yuan L."/>
        </authorList>
    </citation>
    <scope>NUCLEOTIDE SEQUENCE [LARGE SCALE GENOMIC DNA]</scope>
    <source>
        <strain evidence="3 4">11-183</strain>
    </source>
</reference>
<dbReference type="Pfam" id="PF16701">
    <property type="entry name" value="Ad_Cy_reg"/>
    <property type="match status" value="1"/>
</dbReference>
<dbReference type="GO" id="GO:0009190">
    <property type="term" value="P:cyclic nucleotide biosynthetic process"/>
    <property type="evidence" value="ECO:0007669"/>
    <property type="project" value="InterPro"/>
</dbReference>
<gene>
    <name evidence="3" type="ORF">BU204_05155</name>
</gene>
<dbReference type="SUPFAM" id="SSF55073">
    <property type="entry name" value="Nucleotide cyclase"/>
    <property type="match status" value="1"/>
</dbReference>
<dbReference type="Pfam" id="PF00211">
    <property type="entry name" value="Guanylate_cyc"/>
    <property type="match status" value="1"/>
</dbReference>
<dbReference type="AlphaFoldDB" id="A0A1Q8CWC1"/>
<dbReference type="Gene3D" id="3.30.70.1230">
    <property type="entry name" value="Nucleotide cyclase"/>
    <property type="match status" value="1"/>
</dbReference>
<organism evidence="3 4">
    <name type="scientific">Actinophytocola xanthii</name>
    <dbReference type="NCBI Taxonomy" id="1912961"/>
    <lineage>
        <taxon>Bacteria</taxon>
        <taxon>Bacillati</taxon>
        <taxon>Actinomycetota</taxon>
        <taxon>Actinomycetes</taxon>
        <taxon>Pseudonocardiales</taxon>
        <taxon>Pseudonocardiaceae</taxon>
    </lineage>
</organism>
<dbReference type="Proteomes" id="UP000185596">
    <property type="component" value="Unassembled WGS sequence"/>
</dbReference>
<evidence type="ECO:0000259" key="2">
    <source>
        <dbReference type="PROSITE" id="PS50125"/>
    </source>
</evidence>
<dbReference type="InterPro" id="IPR032026">
    <property type="entry name" value="Ad_Cy_reg"/>
</dbReference>
<dbReference type="RefSeq" id="WP_075124381.1">
    <property type="nucleotide sequence ID" value="NZ_MSIE01000006.1"/>
</dbReference>
<feature type="domain" description="Guanylate cyclase" evidence="2">
    <location>
        <begin position="169"/>
        <end position="278"/>
    </location>
</feature>
<dbReference type="PROSITE" id="PS50125">
    <property type="entry name" value="GUANYLATE_CYCLASE_2"/>
    <property type="match status" value="1"/>
</dbReference>
<feature type="region of interest" description="Disordered" evidence="1">
    <location>
        <begin position="349"/>
        <end position="374"/>
    </location>
</feature>
<dbReference type="CDD" id="cd07302">
    <property type="entry name" value="CHD"/>
    <property type="match status" value="1"/>
</dbReference>
<dbReference type="STRING" id="1912961.BU204_05155"/>
<dbReference type="SMART" id="SM00044">
    <property type="entry name" value="CYCc"/>
    <property type="match status" value="1"/>
</dbReference>
<dbReference type="EMBL" id="MSIE01000006">
    <property type="protein sequence ID" value="OLF18651.1"/>
    <property type="molecule type" value="Genomic_DNA"/>
</dbReference>
<proteinExistence type="predicted"/>
<dbReference type="InterPro" id="IPR029787">
    <property type="entry name" value="Nucleotide_cyclase"/>
</dbReference>
<evidence type="ECO:0000313" key="3">
    <source>
        <dbReference type="EMBL" id="OLF18651.1"/>
    </source>
</evidence>
<dbReference type="GO" id="GO:0035556">
    <property type="term" value="P:intracellular signal transduction"/>
    <property type="evidence" value="ECO:0007669"/>
    <property type="project" value="InterPro"/>
</dbReference>
<comment type="caution">
    <text evidence="3">The sequence shown here is derived from an EMBL/GenBank/DDBJ whole genome shotgun (WGS) entry which is preliminary data.</text>
</comment>
<sequence length="374" mass="40900">MSEPDDGELEALQSRVERILLGGARQYTRAEVAEQAGVPLERATALWRALGFATAADDDAVFTDGDVTALRTVNLLIHSGIIEPAVAISTARMIGQHMSRLAESQVLMLRDVLTANPELADERALGHLVEQLAPQMEQLQDFVWRRHLAAHSVRTLVAPDEEIDERRQVVGFADMVGFTSLTRRSTEAELETVVERFDHLAAEVVADNHGRIVKMLGDEVLFVADSPADGAEIALALLERAEAEEGVPPLRAGLAMGRVLSRFGDIYGSVVNIASRLTSIARPGTVLVDRVLADILAEEPAYAVRAKRPTSVRGYARLRSAVLRRAGEDSPSLTESAQRLAADLLGLTPTEDEHPHLPLQPDDDLARRPRRLRH</sequence>
<protein>
    <submittedName>
        <fullName evidence="3">Adenylate/guanylate cyclase domain-containing protein</fullName>
    </submittedName>
</protein>
<dbReference type="OrthoDB" id="310836at2"/>
<accession>A0A1Q8CWC1</accession>
<evidence type="ECO:0000256" key="1">
    <source>
        <dbReference type="SAM" id="MobiDB-lite"/>
    </source>
</evidence>
<evidence type="ECO:0000313" key="4">
    <source>
        <dbReference type="Proteomes" id="UP000185596"/>
    </source>
</evidence>